<protein>
    <submittedName>
        <fullName evidence="2">Transglutaminase family protein</fullName>
    </submittedName>
</protein>
<evidence type="ECO:0000313" key="2">
    <source>
        <dbReference type="EMBL" id="GAA4110027.1"/>
    </source>
</evidence>
<evidence type="ECO:0000259" key="1">
    <source>
        <dbReference type="SMART" id="SM00460"/>
    </source>
</evidence>
<dbReference type="SMART" id="SM00460">
    <property type="entry name" value="TGc"/>
    <property type="match status" value="1"/>
</dbReference>
<gene>
    <name evidence="2" type="ORF">GCM10022393_06910</name>
</gene>
<dbReference type="PANTHER" id="PTHR33490">
    <property type="entry name" value="BLR5614 PROTEIN-RELATED"/>
    <property type="match status" value="1"/>
</dbReference>
<accession>A0ABP7XBR7</accession>
<feature type="domain" description="Transglutaminase-like" evidence="1">
    <location>
        <begin position="162"/>
        <end position="222"/>
    </location>
</feature>
<reference evidence="3" key="1">
    <citation type="journal article" date="2019" name="Int. J. Syst. Evol. Microbiol.">
        <title>The Global Catalogue of Microorganisms (GCM) 10K type strain sequencing project: providing services to taxonomists for standard genome sequencing and annotation.</title>
        <authorList>
            <consortium name="The Broad Institute Genomics Platform"/>
            <consortium name="The Broad Institute Genome Sequencing Center for Infectious Disease"/>
            <person name="Wu L."/>
            <person name="Ma J."/>
        </authorList>
    </citation>
    <scope>NUCLEOTIDE SEQUENCE [LARGE SCALE GENOMIC DNA]</scope>
    <source>
        <strain evidence="3">JCM 17106</strain>
    </source>
</reference>
<dbReference type="InterPro" id="IPR002931">
    <property type="entry name" value="Transglutaminase-like"/>
</dbReference>
<keyword evidence="3" id="KW-1185">Reference proteome</keyword>
<dbReference type="PANTHER" id="PTHR33490:SF12">
    <property type="entry name" value="BLL5557 PROTEIN"/>
    <property type="match status" value="1"/>
</dbReference>
<dbReference type="Proteomes" id="UP001500459">
    <property type="component" value="Unassembled WGS sequence"/>
</dbReference>
<sequence length="281" mass="31535">MKFSVNSSLSYVVNGPTTFIFNIHALNTTSQTVLTEQLIVDPPMEIEEYKSHDGSCRFVRLKVHQPTNFTITYEAEVEMKYTIIDERNSAKLVPVVELDSYIASFLYPSRYCQSDKLTKFSFKEFGHYPSIYEKVLAITEWIYTNIEYISGSTNAQTSAMDTITERVGVCRDFAHLGIALCRALSIPARYFTGYAYQLNPQDFHACMEAYIDGNWIIFDSTKLAPLNGLIKIATGRDAADSAVSCIFGNAAGTSVYVNCNIVEGSFTPFRYDGNQKGVSFQ</sequence>
<name>A0ABP7XBR7_9FLAO</name>
<dbReference type="SUPFAM" id="SSF54001">
    <property type="entry name" value="Cysteine proteinases"/>
    <property type="match status" value="1"/>
</dbReference>
<dbReference type="InterPro" id="IPR038765">
    <property type="entry name" value="Papain-like_cys_pep_sf"/>
</dbReference>
<dbReference type="Gene3D" id="2.60.40.2250">
    <property type="match status" value="1"/>
</dbReference>
<evidence type="ECO:0000313" key="3">
    <source>
        <dbReference type="Proteomes" id="UP001500459"/>
    </source>
</evidence>
<organism evidence="2 3">
    <name type="scientific">Aquimarina addita</name>
    <dbReference type="NCBI Taxonomy" id="870485"/>
    <lineage>
        <taxon>Bacteria</taxon>
        <taxon>Pseudomonadati</taxon>
        <taxon>Bacteroidota</taxon>
        <taxon>Flavobacteriia</taxon>
        <taxon>Flavobacteriales</taxon>
        <taxon>Flavobacteriaceae</taxon>
        <taxon>Aquimarina</taxon>
    </lineage>
</organism>
<proteinExistence type="predicted"/>
<dbReference type="RefSeq" id="WP_344924806.1">
    <property type="nucleotide sequence ID" value="NZ_BAABCW010000002.1"/>
</dbReference>
<comment type="caution">
    <text evidence="2">The sequence shown here is derived from an EMBL/GenBank/DDBJ whole genome shotgun (WGS) entry which is preliminary data.</text>
</comment>
<dbReference type="EMBL" id="BAABCW010000002">
    <property type="protein sequence ID" value="GAA4110027.1"/>
    <property type="molecule type" value="Genomic_DNA"/>
</dbReference>
<dbReference type="Pfam" id="PF21295">
    <property type="entry name" value="Bact_transglu_N_2"/>
    <property type="match status" value="1"/>
</dbReference>
<dbReference type="Pfam" id="PF01841">
    <property type="entry name" value="Transglut_core"/>
    <property type="match status" value="1"/>
</dbReference>
<dbReference type="InterPro" id="IPR048930">
    <property type="entry name" value="Bact_transglu_N_2"/>
</dbReference>
<dbReference type="Gene3D" id="3.10.620.30">
    <property type="match status" value="1"/>
</dbReference>